<evidence type="ECO:0000313" key="7">
    <source>
        <dbReference type="Proteomes" id="UP001214301"/>
    </source>
</evidence>
<dbReference type="Pfam" id="PF22780">
    <property type="entry name" value="HI0933_like_1st"/>
    <property type="match status" value="1"/>
</dbReference>
<dbReference type="Gene3D" id="1.10.8.260">
    <property type="entry name" value="HI0933 insert domain-like"/>
    <property type="match status" value="1"/>
</dbReference>
<keyword evidence="2" id="KW-0285">Flavoprotein</keyword>
<dbReference type="InterPro" id="IPR057661">
    <property type="entry name" value="RsdA/BaiN/AoA(So)_Rossmann"/>
</dbReference>
<dbReference type="EMBL" id="CP116669">
    <property type="protein sequence ID" value="WCI02962.1"/>
    <property type="molecule type" value="Genomic_DNA"/>
</dbReference>
<dbReference type="Pfam" id="PF03486">
    <property type="entry name" value="HI0933_like"/>
    <property type="match status" value="1"/>
</dbReference>
<dbReference type="InterPro" id="IPR036188">
    <property type="entry name" value="FAD/NAD-bd_sf"/>
</dbReference>
<dbReference type="NCBIfam" id="TIGR00275">
    <property type="entry name" value="aminoacetone oxidase family FAD-binding enzyme"/>
    <property type="match status" value="1"/>
</dbReference>
<evidence type="ECO:0000259" key="5">
    <source>
        <dbReference type="Pfam" id="PF22780"/>
    </source>
</evidence>
<evidence type="ECO:0000259" key="4">
    <source>
        <dbReference type="Pfam" id="PF03486"/>
    </source>
</evidence>
<evidence type="ECO:0000256" key="2">
    <source>
        <dbReference type="ARBA" id="ARBA00022630"/>
    </source>
</evidence>
<dbReference type="InterPro" id="IPR022460">
    <property type="entry name" value="Flavoprotein_PP4765"/>
</dbReference>
<feature type="domain" description="RsdA/BaiN/AoA(So)-like Rossmann fold-like" evidence="4">
    <location>
        <begin position="12"/>
        <end position="403"/>
    </location>
</feature>
<evidence type="ECO:0000256" key="1">
    <source>
        <dbReference type="ARBA" id="ARBA00001974"/>
    </source>
</evidence>
<comment type="cofactor">
    <cofactor evidence="1">
        <name>FAD</name>
        <dbReference type="ChEBI" id="CHEBI:57692"/>
    </cofactor>
</comment>
<accession>A0ABY7RHK7</accession>
<dbReference type="PANTHER" id="PTHR42887">
    <property type="entry name" value="OS12G0638800 PROTEIN"/>
    <property type="match status" value="1"/>
</dbReference>
<evidence type="ECO:0000313" key="6">
    <source>
        <dbReference type="EMBL" id="WCI02962.1"/>
    </source>
</evidence>
<gene>
    <name evidence="6" type="ORF">PMC74_23230</name>
</gene>
<dbReference type="Gene3D" id="2.40.30.10">
    <property type="entry name" value="Translation factors"/>
    <property type="match status" value="1"/>
</dbReference>
<feature type="domain" description="RsdA/BaiN/AoA(So)-like insert" evidence="5">
    <location>
        <begin position="198"/>
        <end position="351"/>
    </location>
</feature>
<dbReference type="SUPFAM" id="SSF160996">
    <property type="entry name" value="HI0933 insert domain-like"/>
    <property type="match status" value="1"/>
</dbReference>
<dbReference type="Gene3D" id="3.50.50.60">
    <property type="entry name" value="FAD/NAD(P)-binding domain"/>
    <property type="match status" value="1"/>
</dbReference>
<dbReference type="RefSeq" id="WP_156311393.1">
    <property type="nucleotide sequence ID" value="NZ_CP116669.1"/>
</dbReference>
<evidence type="ECO:0000256" key="3">
    <source>
        <dbReference type="ARBA" id="ARBA00022827"/>
    </source>
</evidence>
<dbReference type="PANTHER" id="PTHR42887:SF1">
    <property type="entry name" value="BLR3961 PROTEIN"/>
    <property type="match status" value="1"/>
</dbReference>
<name>A0ABY7RHK7_9PSED</name>
<dbReference type="InterPro" id="IPR023166">
    <property type="entry name" value="BaiN-like_dom_sf"/>
</dbReference>
<dbReference type="Proteomes" id="UP001214301">
    <property type="component" value="Chromosome"/>
</dbReference>
<dbReference type="InterPro" id="IPR055178">
    <property type="entry name" value="RsdA/BaiN/AoA(So)-like_dom"/>
</dbReference>
<reference evidence="6 7" key="1">
    <citation type="journal article" date="2020" name="Front. Microbiol.">
        <title>Toward Biorecycling: Isolation of a Soil Bacterium That Grows on a Polyurethane Oligomer and Monomer.</title>
        <authorList>
            <person name="Espinosa M.J.C."/>
            <person name="Blanco A.C."/>
            <person name="Schmidgall T."/>
            <person name="Atanasoff-Kardjalieff A.K."/>
            <person name="Kappelmeyer U."/>
            <person name="Tischler D."/>
            <person name="Pieper D.H."/>
            <person name="Heipieper H.J."/>
            <person name="Eberlein C."/>
        </authorList>
    </citation>
    <scope>NUCLEOTIDE SEQUENCE [LARGE SCALE GENOMIC DNA]</scope>
    <source>
        <strain evidence="6 7">TDA1</strain>
    </source>
</reference>
<proteinExistence type="predicted"/>
<protein>
    <submittedName>
        <fullName evidence="6">TIGR03862 family flavoprotein</fullName>
    </submittedName>
</protein>
<sequence>MPDLRPSSPPLVAVIGGGPAGLMAAEALAQAGLAVEVFDAMPSVGRKFLLAGVGGMNITHSEPYPAFVARYAERQGEIDALLRSFDAQALRQWIHGLGIETFVGTSGRVFPRDMKAAPLLRAWLKRLRDSGVVIHTRHRWLGWHDDGSLRIAYPQGERRVKAAAVVLALGGGSWARLGSDGAWQPLLAERAVDISPLQPSNCGFEVEGWSTLLKDKFAGAPLKNIALSVPGSLPRKGEFILTAQGVEGSLVYAWSALVREAINREGRGVLLLDLLPDRPVDKIAEALARPRGSRSMAKHLHSQLGIDGVKAGLLRELTDQATFADPQALAWAIKALPITLVRARPLDEAISSAGGVRFEGLDAGLMVKALPGVFCAGEMLDWEAPTGGYLLTACFASGLRAGRAAADWVAGLFHE</sequence>
<dbReference type="NCBIfam" id="TIGR03862">
    <property type="entry name" value="flavo_PP4765"/>
    <property type="match status" value="1"/>
</dbReference>
<keyword evidence="3" id="KW-0274">FAD</keyword>
<keyword evidence="7" id="KW-1185">Reference proteome</keyword>
<dbReference type="SUPFAM" id="SSF51905">
    <property type="entry name" value="FAD/NAD(P)-binding domain"/>
    <property type="match status" value="1"/>
</dbReference>
<dbReference type="PRINTS" id="PR00419">
    <property type="entry name" value="ADXRDTASE"/>
</dbReference>
<organism evidence="6 7">
    <name type="scientific">Pseudomonas capeferrum</name>
    <dbReference type="NCBI Taxonomy" id="1495066"/>
    <lineage>
        <taxon>Bacteria</taxon>
        <taxon>Pseudomonadati</taxon>
        <taxon>Pseudomonadota</taxon>
        <taxon>Gammaproteobacteria</taxon>
        <taxon>Pseudomonadales</taxon>
        <taxon>Pseudomonadaceae</taxon>
        <taxon>Pseudomonas</taxon>
    </lineage>
</organism>
<dbReference type="InterPro" id="IPR004792">
    <property type="entry name" value="BaiN-like"/>
</dbReference>